<feature type="region of interest" description="Disordered" evidence="5">
    <location>
        <begin position="361"/>
        <end position="380"/>
    </location>
</feature>
<dbReference type="GO" id="GO:0005524">
    <property type="term" value="F:ATP binding"/>
    <property type="evidence" value="ECO:0007669"/>
    <property type="project" value="UniProtKB-UniRule"/>
</dbReference>
<dbReference type="SUPFAM" id="SSF56059">
    <property type="entry name" value="Glutathione synthetase ATP-binding domain-like"/>
    <property type="match status" value="1"/>
</dbReference>
<dbReference type="InterPro" id="IPR052032">
    <property type="entry name" value="ATP-dep_AA_Ligase"/>
</dbReference>
<evidence type="ECO:0000313" key="7">
    <source>
        <dbReference type="EMBL" id="EFL27278.1"/>
    </source>
</evidence>
<accession>D9WEW8</accession>
<proteinExistence type="predicted"/>
<reference evidence="7 8" key="1">
    <citation type="submission" date="2009-02" db="EMBL/GenBank/DDBJ databases">
        <title>Annotation of Streptomyces hygroscopicus strain ATCC 53653.</title>
        <authorList>
            <consortium name="The Broad Institute Genome Sequencing Platform"/>
            <consortium name="Broad Institute Microbial Sequencing Center"/>
            <person name="Fischbach M."/>
            <person name="Godfrey P."/>
            <person name="Ward D."/>
            <person name="Young S."/>
            <person name="Zeng Q."/>
            <person name="Koehrsen M."/>
            <person name="Alvarado L."/>
            <person name="Berlin A.M."/>
            <person name="Bochicchio J."/>
            <person name="Borenstein D."/>
            <person name="Chapman S.B."/>
            <person name="Chen Z."/>
            <person name="Engels R."/>
            <person name="Freedman E."/>
            <person name="Gellesch M."/>
            <person name="Goldberg J."/>
            <person name="Griggs A."/>
            <person name="Gujja S."/>
            <person name="Heilman E.R."/>
            <person name="Heiman D.I."/>
            <person name="Hepburn T.A."/>
            <person name="Howarth C."/>
            <person name="Jen D."/>
            <person name="Larson L."/>
            <person name="Lewis B."/>
            <person name="Mehta T."/>
            <person name="Park D."/>
            <person name="Pearson M."/>
            <person name="Richards J."/>
            <person name="Roberts A."/>
            <person name="Saif S."/>
            <person name="Shea T.D."/>
            <person name="Shenoy N."/>
            <person name="Sisk P."/>
            <person name="Stolte C."/>
            <person name="Sykes S.N."/>
            <person name="Thomson T."/>
            <person name="Walk T."/>
            <person name="White J."/>
            <person name="Yandava C."/>
            <person name="Straight P."/>
            <person name="Clardy J."/>
            <person name="Hung D."/>
            <person name="Kolter R."/>
            <person name="Mekalanos J."/>
            <person name="Walker S."/>
            <person name="Walsh C.T."/>
            <person name="Wieland-Brown L.C."/>
            <person name="Haas B."/>
            <person name="Nusbaum C."/>
            <person name="Birren B."/>
        </authorList>
    </citation>
    <scope>NUCLEOTIDE SEQUENCE [LARGE SCALE GENOMIC DNA]</scope>
    <source>
        <strain evidence="7 8">ATCC 53653</strain>
    </source>
</reference>
<dbReference type="PROSITE" id="PS50975">
    <property type="entry name" value="ATP_GRASP"/>
    <property type="match status" value="1"/>
</dbReference>
<feature type="region of interest" description="Disordered" evidence="5">
    <location>
        <begin position="1"/>
        <end position="23"/>
    </location>
</feature>
<dbReference type="Gene3D" id="3.30.470.20">
    <property type="entry name" value="ATP-grasp fold, B domain"/>
    <property type="match status" value="1"/>
</dbReference>
<evidence type="ECO:0000256" key="4">
    <source>
        <dbReference type="PROSITE-ProRule" id="PRU00409"/>
    </source>
</evidence>
<feature type="domain" description="ATP-grasp" evidence="6">
    <location>
        <begin position="145"/>
        <end position="335"/>
    </location>
</feature>
<name>D9WEW8_9ACTN</name>
<dbReference type="HOGENOM" id="CLU_029016_6_0_11"/>
<organism evidence="7 8">
    <name type="scientific">Streptomyces himastatinicus ATCC 53653</name>
    <dbReference type="NCBI Taxonomy" id="457427"/>
    <lineage>
        <taxon>Bacteria</taxon>
        <taxon>Bacillati</taxon>
        <taxon>Actinomycetota</taxon>
        <taxon>Actinomycetes</taxon>
        <taxon>Kitasatosporales</taxon>
        <taxon>Streptomycetaceae</taxon>
        <taxon>Streptomyces</taxon>
        <taxon>Streptomyces violaceusniger group</taxon>
    </lineage>
</organism>
<evidence type="ECO:0000256" key="1">
    <source>
        <dbReference type="ARBA" id="ARBA00022598"/>
    </source>
</evidence>
<keyword evidence="8" id="KW-1185">Reference proteome</keyword>
<evidence type="ECO:0000256" key="5">
    <source>
        <dbReference type="SAM" id="MobiDB-lite"/>
    </source>
</evidence>
<dbReference type="OrthoDB" id="24041at2"/>
<dbReference type="Pfam" id="PF13535">
    <property type="entry name" value="ATP-grasp_4"/>
    <property type="match status" value="1"/>
</dbReference>
<protein>
    <submittedName>
        <fullName evidence="7">Putative siderophore biosynthesis protein</fullName>
    </submittedName>
</protein>
<dbReference type="PANTHER" id="PTHR43585">
    <property type="entry name" value="FUMIPYRROLE BIOSYNTHESIS PROTEIN C"/>
    <property type="match status" value="1"/>
</dbReference>
<dbReference type="GO" id="GO:0016874">
    <property type="term" value="F:ligase activity"/>
    <property type="evidence" value="ECO:0007669"/>
    <property type="project" value="UniProtKB-KW"/>
</dbReference>
<dbReference type="PANTHER" id="PTHR43585:SF2">
    <property type="entry name" value="ATP-GRASP ENZYME FSQD"/>
    <property type="match status" value="1"/>
</dbReference>
<dbReference type="EMBL" id="GG657754">
    <property type="protein sequence ID" value="EFL27278.1"/>
    <property type="molecule type" value="Genomic_DNA"/>
</dbReference>
<dbReference type="GO" id="GO:0046872">
    <property type="term" value="F:metal ion binding"/>
    <property type="evidence" value="ECO:0007669"/>
    <property type="project" value="InterPro"/>
</dbReference>
<evidence type="ECO:0000259" key="6">
    <source>
        <dbReference type="PROSITE" id="PS50975"/>
    </source>
</evidence>
<keyword evidence="2 4" id="KW-0547">Nucleotide-binding</keyword>
<dbReference type="STRING" id="457427.SSOG_06992"/>
<evidence type="ECO:0000256" key="2">
    <source>
        <dbReference type="ARBA" id="ARBA00022741"/>
    </source>
</evidence>
<feature type="non-terminal residue" evidence="7">
    <location>
        <position position="380"/>
    </location>
</feature>
<dbReference type="InterPro" id="IPR011761">
    <property type="entry name" value="ATP-grasp"/>
</dbReference>
<keyword evidence="1" id="KW-0436">Ligase</keyword>
<dbReference type="Proteomes" id="UP000003963">
    <property type="component" value="Unassembled WGS sequence"/>
</dbReference>
<evidence type="ECO:0000313" key="8">
    <source>
        <dbReference type="Proteomes" id="UP000003963"/>
    </source>
</evidence>
<sequence>MNENDLDTAPRPSSTPAPAHPTPIHLLALNPTDSVTEGFLPAAARLGLPVTLLTDQPEAHERAYARHADRGGRLPATLDVAPCDVRDFREVVSRIAAAPDGRRPRAVFTNSDHLQTQAALAAAYFDLPGKDWRAALRTKNKAELRRALAAAGADTIWSTELGTGDDPVTLAGLDAPFPCVVKPREGVASEDVVLVAGPAELVRSCRDIRAHRPDAALVIEEYLHGELRTLETLGDGRTLHVLGAFRTDVSPPPHFIEERLHLLPAPPPQPHTGQVLAQLRALGVGFGACHTEYVVQGDRARLIEVNYRAIGDQCDLVLAELLGIPLFEHILRTHLGEPLPADLGARTDGRVRMEYVTADRPGRLVASPGGGGDRTRRRTA</sequence>
<dbReference type="AlphaFoldDB" id="D9WEW8"/>
<gene>
    <name evidence="7" type="ORF">SSOG_06992</name>
</gene>
<keyword evidence="3 4" id="KW-0067">ATP-binding</keyword>
<evidence type="ECO:0000256" key="3">
    <source>
        <dbReference type="ARBA" id="ARBA00022840"/>
    </source>
</evidence>